<dbReference type="InterPro" id="IPR051401">
    <property type="entry name" value="GtrA_CellWall_Glycosyl"/>
</dbReference>
<feature type="transmembrane region" description="Helical" evidence="6">
    <location>
        <begin position="74"/>
        <end position="93"/>
    </location>
</feature>
<comment type="subcellular location">
    <subcellularLocation>
        <location evidence="1">Membrane</location>
        <topology evidence="1">Multi-pass membrane protein</topology>
    </subcellularLocation>
</comment>
<dbReference type="PANTHER" id="PTHR38459:SF1">
    <property type="entry name" value="PROPHAGE BACTOPRENOL-LINKED GLUCOSE TRANSLOCASE HOMOLOG"/>
    <property type="match status" value="1"/>
</dbReference>
<evidence type="ECO:0000256" key="3">
    <source>
        <dbReference type="ARBA" id="ARBA00022692"/>
    </source>
</evidence>
<dbReference type="Proteomes" id="UP001205603">
    <property type="component" value="Unassembled WGS sequence"/>
</dbReference>
<keyword evidence="4 6" id="KW-1133">Transmembrane helix</keyword>
<comment type="similarity">
    <text evidence="2">Belongs to the GtrA family.</text>
</comment>
<keyword evidence="5 6" id="KW-0472">Membrane</keyword>
<proteinExistence type="inferred from homology"/>
<evidence type="ECO:0000256" key="6">
    <source>
        <dbReference type="SAM" id="Phobius"/>
    </source>
</evidence>
<keyword evidence="9" id="KW-1185">Reference proteome</keyword>
<evidence type="ECO:0000313" key="9">
    <source>
        <dbReference type="Proteomes" id="UP001205603"/>
    </source>
</evidence>
<reference evidence="8 9" key="1">
    <citation type="submission" date="2022-07" db="EMBL/GenBank/DDBJ databases">
        <title>Fecal culturing of patients with breast cancer.</title>
        <authorList>
            <person name="Teng N.M.Y."/>
            <person name="Kiu R."/>
            <person name="Evans R."/>
            <person name="Baker D.J."/>
            <person name="Zenner C."/>
            <person name="Robinson S.D."/>
            <person name="Hall L.J."/>
        </authorList>
    </citation>
    <scope>NUCLEOTIDE SEQUENCE [LARGE SCALE GENOMIC DNA]</scope>
    <source>
        <strain evidence="8 9">LH1063</strain>
    </source>
</reference>
<dbReference type="InterPro" id="IPR007267">
    <property type="entry name" value="GtrA_DPMS_TM"/>
</dbReference>
<accession>A0ABT1MGR0</accession>
<evidence type="ECO:0000256" key="5">
    <source>
        <dbReference type="ARBA" id="ARBA00023136"/>
    </source>
</evidence>
<evidence type="ECO:0000313" key="8">
    <source>
        <dbReference type="EMBL" id="MCP9611810.1"/>
    </source>
</evidence>
<evidence type="ECO:0000256" key="1">
    <source>
        <dbReference type="ARBA" id="ARBA00004141"/>
    </source>
</evidence>
<dbReference type="RefSeq" id="WP_255026848.1">
    <property type="nucleotide sequence ID" value="NZ_JANDHW010000005.1"/>
</dbReference>
<feature type="transmembrane region" description="Helical" evidence="6">
    <location>
        <begin position="35"/>
        <end position="54"/>
    </location>
</feature>
<evidence type="ECO:0000256" key="4">
    <source>
        <dbReference type="ARBA" id="ARBA00022989"/>
    </source>
</evidence>
<dbReference type="PANTHER" id="PTHR38459">
    <property type="entry name" value="PROPHAGE BACTOPRENOL-LINKED GLUCOSE TRANSLOCASE HOMOLOG"/>
    <property type="match status" value="1"/>
</dbReference>
<dbReference type="Pfam" id="PF04138">
    <property type="entry name" value="GtrA_DPMS_TM"/>
    <property type="match status" value="1"/>
</dbReference>
<feature type="transmembrane region" description="Helical" evidence="6">
    <location>
        <begin position="100"/>
        <end position="118"/>
    </location>
</feature>
<feature type="transmembrane region" description="Helical" evidence="6">
    <location>
        <begin position="6"/>
        <end position="28"/>
    </location>
</feature>
<keyword evidence="3 6" id="KW-0812">Transmembrane</keyword>
<gene>
    <name evidence="8" type="ORF">NMU02_06870</name>
</gene>
<evidence type="ECO:0000259" key="7">
    <source>
        <dbReference type="Pfam" id="PF04138"/>
    </source>
</evidence>
<evidence type="ECO:0000256" key="2">
    <source>
        <dbReference type="ARBA" id="ARBA00009399"/>
    </source>
</evidence>
<name>A0ABT1MGR0_9BACT</name>
<comment type="caution">
    <text evidence="8">The sequence shown here is derived from an EMBL/GenBank/DDBJ whole genome shotgun (WGS) entry which is preliminary data.</text>
</comment>
<dbReference type="EMBL" id="JANDHW010000005">
    <property type="protein sequence ID" value="MCP9611810.1"/>
    <property type="molecule type" value="Genomic_DNA"/>
</dbReference>
<organism evidence="8 9">
    <name type="scientific">Coprobacter tertius</name>
    <dbReference type="NCBI Taxonomy" id="2944915"/>
    <lineage>
        <taxon>Bacteria</taxon>
        <taxon>Pseudomonadati</taxon>
        <taxon>Bacteroidota</taxon>
        <taxon>Bacteroidia</taxon>
        <taxon>Bacteroidales</taxon>
        <taxon>Barnesiellaceae</taxon>
        <taxon>Coprobacter</taxon>
    </lineage>
</organism>
<sequence length="126" mass="15022">MEILFFKFIRFGIVGFLGMIIDFGITFLCKEKLKWYKYLSNSLGFIFAVCFNYYLNRIWTFHSQDPAIAKEMSLFIIISVMGLIINNFILYLAHSRFNISFYWAKFIAIGITFLWNFFSNNYITFS</sequence>
<feature type="domain" description="GtrA/DPMS transmembrane" evidence="7">
    <location>
        <begin position="10"/>
        <end position="125"/>
    </location>
</feature>
<protein>
    <submittedName>
        <fullName evidence="8">GtrA family protein</fullName>
    </submittedName>
</protein>